<dbReference type="EMBL" id="CAINUL010000002">
    <property type="protein sequence ID" value="CAD0107558.1"/>
    <property type="molecule type" value="Genomic_DNA"/>
</dbReference>
<evidence type="ECO:0000313" key="4">
    <source>
        <dbReference type="Proteomes" id="UP000745764"/>
    </source>
</evidence>
<dbReference type="OrthoDB" id="5667at2759"/>
<evidence type="ECO:0000256" key="1">
    <source>
        <dbReference type="SAM" id="MobiDB-lite"/>
    </source>
</evidence>
<accession>A0A9N8PQ30</accession>
<dbReference type="Proteomes" id="UP000745764">
    <property type="component" value="Unassembled WGS sequence"/>
</dbReference>
<feature type="compositionally biased region" description="Basic and acidic residues" evidence="1">
    <location>
        <begin position="1"/>
        <end position="12"/>
    </location>
</feature>
<gene>
    <name evidence="3" type="ORF">AWRI4620_LOCUS1813</name>
</gene>
<comment type="caution">
    <text evidence="3">The sequence shown here is derived from an EMBL/GenBank/DDBJ whole genome shotgun (WGS) entry which is preliminary data.</text>
</comment>
<dbReference type="AlphaFoldDB" id="A0A9N8PQ30"/>
<evidence type="ECO:0000313" key="3">
    <source>
        <dbReference type="EMBL" id="CAD0107558.1"/>
    </source>
</evidence>
<reference evidence="3" key="1">
    <citation type="submission" date="2020-06" db="EMBL/GenBank/DDBJ databases">
        <authorList>
            <person name="Onetto C."/>
        </authorList>
    </citation>
    <scope>NUCLEOTIDE SEQUENCE</scope>
</reference>
<feature type="compositionally biased region" description="Basic and acidic residues" evidence="1">
    <location>
        <begin position="27"/>
        <end position="42"/>
    </location>
</feature>
<keyword evidence="2" id="KW-0472">Membrane</keyword>
<evidence type="ECO:0000256" key="2">
    <source>
        <dbReference type="SAM" id="Phobius"/>
    </source>
</evidence>
<sequence length="132" mass="14436">MAAKQHSLDTKSSHSSFQDTVMGSKPELLRQEPDGMFDEEKGAVATAERPTIGDDGQRDAVATPPPAFDPRDNPDGGKDAWLVVLGAFCCMFCSFGWINCKSSSMFTLLPREHRAKDAPSEGTILFLEQRSN</sequence>
<keyword evidence="4" id="KW-1185">Reference proteome</keyword>
<organism evidence="3 4">
    <name type="scientific">Aureobasidium uvarum</name>
    <dbReference type="NCBI Taxonomy" id="2773716"/>
    <lineage>
        <taxon>Eukaryota</taxon>
        <taxon>Fungi</taxon>
        <taxon>Dikarya</taxon>
        <taxon>Ascomycota</taxon>
        <taxon>Pezizomycotina</taxon>
        <taxon>Dothideomycetes</taxon>
        <taxon>Dothideomycetidae</taxon>
        <taxon>Dothideales</taxon>
        <taxon>Saccotheciaceae</taxon>
        <taxon>Aureobasidium</taxon>
    </lineage>
</organism>
<proteinExistence type="predicted"/>
<feature type="region of interest" description="Disordered" evidence="1">
    <location>
        <begin position="1"/>
        <end position="75"/>
    </location>
</feature>
<keyword evidence="2" id="KW-0812">Transmembrane</keyword>
<keyword evidence="2" id="KW-1133">Transmembrane helix</keyword>
<feature type="transmembrane region" description="Helical" evidence="2">
    <location>
        <begin position="80"/>
        <end position="98"/>
    </location>
</feature>
<protein>
    <submittedName>
        <fullName evidence="3">Uncharacterized protein</fullName>
    </submittedName>
</protein>
<name>A0A9N8PQ30_9PEZI</name>